<protein>
    <recommendedName>
        <fullName evidence="5">AIG1-type G domain-containing protein</fullName>
    </recommendedName>
</protein>
<dbReference type="GO" id="GO:0005525">
    <property type="term" value="F:GTP binding"/>
    <property type="evidence" value="ECO:0007669"/>
    <property type="project" value="UniProtKB-KW"/>
</dbReference>
<comment type="caution">
    <text evidence="6">The sequence shown here is derived from an EMBL/GenBank/DDBJ whole genome shotgun (WGS) entry which is preliminary data.</text>
</comment>
<dbReference type="PANTHER" id="PTHR10903:SF170">
    <property type="entry name" value="GTPASE IMAP FAMILY MEMBER 7"/>
    <property type="match status" value="1"/>
</dbReference>
<evidence type="ECO:0000256" key="3">
    <source>
        <dbReference type="ARBA" id="ARBA00023134"/>
    </source>
</evidence>
<dbReference type="PANTHER" id="PTHR10903">
    <property type="entry name" value="GTPASE, IMAP FAMILY MEMBER-RELATED"/>
    <property type="match status" value="1"/>
</dbReference>
<proteinExistence type="inferred from homology"/>
<feature type="domain" description="AIG1-type G" evidence="5">
    <location>
        <begin position="2"/>
        <end position="83"/>
    </location>
</feature>
<dbReference type="EMBL" id="JAMKFB020000277">
    <property type="protein sequence ID" value="KAL0150750.1"/>
    <property type="molecule type" value="Genomic_DNA"/>
</dbReference>
<evidence type="ECO:0000313" key="7">
    <source>
        <dbReference type="Proteomes" id="UP001529510"/>
    </source>
</evidence>
<evidence type="ECO:0000313" key="6">
    <source>
        <dbReference type="EMBL" id="KAL0150750.1"/>
    </source>
</evidence>
<gene>
    <name evidence="6" type="ORF">M9458_053973</name>
</gene>
<dbReference type="Pfam" id="PF04548">
    <property type="entry name" value="AIG1"/>
    <property type="match status" value="1"/>
</dbReference>
<dbReference type="InterPro" id="IPR045058">
    <property type="entry name" value="GIMA/IAN/Toc"/>
</dbReference>
<comment type="similarity">
    <text evidence="1">Belongs to the TRAFAC class TrmE-Era-EngA-EngB-Septin-like GTPase superfamily. AIG1/Toc34/Toc159-like paraseptin GTPase family. IAN subfamily.</text>
</comment>
<dbReference type="InterPro" id="IPR006703">
    <property type="entry name" value="G_AIG1"/>
</dbReference>
<feature type="region of interest" description="Disordered" evidence="4">
    <location>
        <begin position="99"/>
        <end position="162"/>
    </location>
</feature>
<keyword evidence="3" id="KW-0342">GTP-binding</keyword>
<dbReference type="InterPro" id="IPR027417">
    <property type="entry name" value="P-loop_NTPase"/>
</dbReference>
<sequence>MVLFTRGDFLQKKTIEQYLGEPESALNQLIAECRNRFHVFNNKETRDRTQVTDLLQKIDNMVKTNRGSYYSCKMFREMEREKQEEQKKILMEKLEHLSRETEELMSKHKEEKKMMKIKMEEDHDKERRRREEEFIEREERYKKDIKEREEQERKTREEMKRV</sequence>
<organism evidence="6 7">
    <name type="scientific">Cirrhinus mrigala</name>
    <name type="common">Mrigala</name>
    <dbReference type="NCBI Taxonomy" id="683832"/>
    <lineage>
        <taxon>Eukaryota</taxon>
        <taxon>Metazoa</taxon>
        <taxon>Chordata</taxon>
        <taxon>Craniata</taxon>
        <taxon>Vertebrata</taxon>
        <taxon>Euteleostomi</taxon>
        <taxon>Actinopterygii</taxon>
        <taxon>Neopterygii</taxon>
        <taxon>Teleostei</taxon>
        <taxon>Ostariophysi</taxon>
        <taxon>Cypriniformes</taxon>
        <taxon>Cyprinidae</taxon>
        <taxon>Labeoninae</taxon>
        <taxon>Labeonini</taxon>
        <taxon>Cirrhinus</taxon>
    </lineage>
</organism>
<reference evidence="6 7" key="1">
    <citation type="submission" date="2024-05" db="EMBL/GenBank/DDBJ databases">
        <title>Genome sequencing and assembly of Indian major carp, Cirrhinus mrigala (Hamilton, 1822).</title>
        <authorList>
            <person name="Mohindra V."/>
            <person name="Chowdhury L.M."/>
            <person name="Lal K."/>
            <person name="Jena J.K."/>
        </authorList>
    </citation>
    <scope>NUCLEOTIDE SEQUENCE [LARGE SCALE GENOMIC DNA]</scope>
    <source>
        <strain evidence="6">CM1030</strain>
        <tissue evidence="6">Blood</tissue>
    </source>
</reference>
<evidence type="ECO:0000256" key="4">
    <source>
        <dbReference type="SAM" id="MobiDB-lite"/>
    </source>
</evidence>
<evidence type="ECO:0000256" key="1">
    <source>
        <dbReference type="ARBA" id="ARBA00008535"/>
    </source>
</evidence>
<dbReference type="Gene3D" id="3.40.50.300">
    <property type="entry name" value="P-loop containing nucleotide triphosphate hydrolases"/>
    <property type="match status" value="1"/>
</dbReference>
<name>A0ABD0MP44_CIRMR</name>
<dbReference type="Proteomes" id="UP001529510">
    <property type="component" value="Unassembled WGS sequence"/>
</dbReference>
<dbReference type="AlphaFoldDB" id="A0ABD0MP44"/>
<accession>A0ABD0MP44</accession>
<keyword evidence="7" id="KW-1185">Reference proteome</keyword>
<keyword evidence="2" id="KW-0547">Nucleotide-binding</keyword>
<evidence type="ECO:0000256" key="2">
    <source>
        <dbReference type="ARBA" id="ARBA00022741"/>
    </source>
</evidence>
<evidence type="ECO:0000259" key="5">
    <source>
        <dbReference type="Pfam" id="PF04548"/>
    </source>
</evidence>